<sequence>MGTDIDERDVGGFASPVSLTMKERKKKKRQQEGRAMATLDCELPSPDMFVYERWSTHADGDKTNSSDSMYFCGQHPACDDLCFLVCNLCNQVIKPQGFQTHCGSCGTDSQ</sequence>
<dbReference type="Ensembl" id="ENSSFOT00015009655.2">
    <property type="protein sequence ID" value="ENSSFOP00015009525.2"/>
    <property type="gene ID" value="ENSSFOG00015006200.2"/>
</dbReference>
<dbReference type="Proteomes" id="UP000694397">
    <property type="component" value="Chromosome 21"/>
</dbReference>
<protein>
    <submittedName>
        <fullName evidence="2">Uncharacterized protein</fullName>
    </submittedName>
</protein>
<evidence type="ECO:0000313" key="3">
    <source>
        <dbReference type="Proteomes" id="UP000694397"/>
    </source>
</evidence>
<reference evidence="2" key="2">
    <citation type="submission" date="2025-08" db="UniProtKB">
        <authorList>
            <consortium name="Ensembl"/>
        </authorList>
    </citation>
    <scope>IDENTIFICATION</scope>
</reference>
<organism evidence="2 3">
    <name type="scientific">Scleropages formosus</name>
    <name type="common">Asian bonytongue</name>
    <name type="synonym">Osteoglossum formosum</name>
    <dbReference type="NCBI Taxonomy" id="113540"/>
    <lineage>
        <taxon>Eukaryota</taxon>
        <taxon>Metazoa</taxon>
        <taxon>Chordata</taxon>
        <taxon>Craniata</taxon>
        <taxon>Vertebrata</taxon>
        <taxon>Euteleostomi</taxon>
        <taxon>Actinopterygii</taxon>
        <taxon>Neopterygii</taxon>
        <taxon>Teleostei</taxon>
        <taxon>Osteoglossocephala</taxon>
        <taxon>Osteoglossomorpha</taxon>
        <taxon>Osteoglossiformes</taxon>
        <taxon>Osteoglossidae</taxon>
        <taxon>Scleropages</taxon>
    </lineage>
</organism>
<dbReference type="OrthoDB" id="21678at2759"/>
<accession>A0A8C9RCA4</accession>
<dbReference type="GeneTree" id="ENSGT00940000177490"/>
<evidence type="ECO:0000256" key="1">
    <source>
        <dbReference type="SAM" id="MobiDB-lite"/>
    </source>
</evidence>
<reference evidence="2 3" key="1">
    <citation type="submission" date="2019-04" db="EMBL/GenBank/DDBJ databases">
        <authorList>
            <consortium name="Wellcome Sanger Institute Data Sharing"/>
        </authorList>
    </citation>
    <scope>NUCLEOTIDE SEQUENCE [LARGE SCALE GENOMIC DNA]</scope>
</reference>
<dbReference type="AlphaFoldDB" id="A0A8C9RCA4"/>
<reference evidence="2" key="3">
    <citation type="submission" date="2025-09" db="UniProtKB">
        <authorList>
            <consortium name="Ensembl"/>
        </authorList>
    </citation>
    <scope>IDENTIFICATION</scope>
</reference>
<keyword evidence="3" id="KW-1185">Reference proteome</keyword>
<proteinExistence type="predicted"/>
<evidence type="ECO:0000313" key="2">
    <source>
        <dbReference type="Ensembl" id="ENSSFOP00015009525.2"/>
    </source>
</evidence>
<name>A0A8C9RCA4_SCLFO</name>
<feature type="region of interest" description="Disordered" evidence="1">
    <location>
        <begin position="1"/>
        <end position="33"/>
    </location>
</feature>